<proteinExistence type="predicted"/>
<dbReference type="EMBL" id="MH363700">
    <property type="protein sequence ID" value="AWY10191.1"/>
    <property type="molecule type" value="Genomic_DNA"/>
</dbReference>
<name>A0A4P2TJM3_9CAUD</name>
<sequence length="58" mass="7073">MFEMDLSDLYELSYAARMRGITLTEFYQMAPWQVLTQIDIHDYLKEQELERRKQQQNG</sequence>
<reference evidence="1 2" key="1">
    <citation type="submission" date="2018-05" db="EMBL/GenBank/DDBJ databases">
        <title>Whole genome sequencing of Vibrio phage VP-1.</title>
        <authorList>
            <person name="Nandita M."/>
            <person name="Bhat S.G."/>
        </authorList>
    </citation>
    <scope>NUCLEOTIDE SEQUENCE [LARGE SCALE GENOMIC DNA]</scope>
</reference>
<protein>
    <submittedName>
        <fullName evidence="1">Uncharacterized protein</fullName>
    </submittedName>
</protein>
<organism evidence="1 2">
    <name type="scientific">Vibrio phage VP-1</name>
    <dbReference type="NCBI Taxonomy" id="2234088"/>
    <lineage>
        <taxon>Viruses</taxon>
        <taxon>Duplodnaviria</taxon>
        <taxon>Heunggongvirae</taxon>
        <taxon>Uroviricota</taxon>
        <taxon>Caudoviricetes</taxon>
        <taxon>Pantevenvirales</taxon>
        <taxon>Ackermannviridae</taxon>
        <taxon>Vapseptimavirus</taxon>
        <taxon>Vapseptimavirus VAP7</taxon>
    </lineage>
</organism>
<dbReference type="Proteomes" id="UP000305753">
    <property type="component" value="Segment"/>
</dbReference>
<accession>A0A4P2TJM3</accession>
<evidence type="ECO:0000313" key="2">
    <source>
        <dbReference type="Proteomes" id="UP000305753"/>
    </source>
</evidence>
<evidence type="ECO:0000313" key="1">
    <source>
        <dbReference type="EMBL" id="AWY10191.1"/>
    </source>
</evidence>